<dbReference type="Gene3D" id="1.10.20.10">
    <property type="entry name" value="Histone, subunit A"/>
    <property type="match status" value="1"/>
</dbReference>
<dbReference type="STRING" id="3469.A0A4Y7JRX4"/>
<dbReference type="AlphaFoldDB" id="A0A4Y7JRX4"/>
<feature type="region of interest" description="Disordered" evidence="2">
    <location>
        <begin position="1"/>
        <end position="31"/>
    </location>
</feature>
<dbReference type="InterPro" id="IPR056062">
    <property type="entry name" value="DUF7645"/>
</dbReference>
<dbReference type="GO" id="GO:0003677">
    <property type="term" value="F:DNA binding"/>
    <property type="evidence" value="ECO:0007669"/>
    <property type="project" value="InterPro"/>
</dbReference>
<sequence>MAPKAEKKPAEEKKAEKKLPPSKDGSSTVDKTKKSVETYEMYILKVLKQVHPDTGISSEAMDIQTAVRLLFPAELAKNAVSQGVGLGAVVWVQIAAENSYSLLSSTLMSTTAEDGVADFILNDSWQLPLPSDDVAVNVISQIASVEFNIAETDALIWEANAHGEFSIKGTYKAVSVHKDHVKLKTRDELKQWGRIETSICILSVEVLVRVKVLTLALSRSLFLLVSFTRDGRRGINKVFLYRSWASVRVMTADQRALLLKHVVKDDLANKISFKDCVQIARDLSHPRTEFRIAPTTNVHKGKE</sequence>
<dbReference type="InterPro" id="IPR000558">
    <property type="entry name" value="Histone_H2B"/>
</dbReference>
<reference evidence="4 5" key="1">
    <citation type="journal article" date="2018" name="Science">
        <title>The opium poppy genome and morphinan production.</title>
        <authorList>
            <person name="Guo L."/>
            <person name="Winzer T."/>
            <person name="Yang X."/>
            <person name="Li Y."/>
            <person name="Ning Z."/>
            <person name="He Z."/>
            <person name="Teodor R."/>
            <person name="Lu Y."/>
            <person name="Bowser T.A."/>
            <person name="Graham I.A."/>
            <person name="Ye K."/>
        </authorList>
    </citation>
    <scope>NUCLEOTIDE SEQUENCE [LARGE SCALE GENOMIC DNA]</scope>
    <source>
        <strain evidence="5">cv. HN1</strain>
        <tissue evidence="4">Leaves</tissue>
    </source>
</reference>
<dbReference type="Gramene" id="RZC63844">
    <property type="protein sequence ID" value="RZC63844"/>
    <property type="gene ID" value="C5167_025589"/>
</dbReference>
<protein>
    <recommendedName>
        <fullName evidence="3">DUF7645 domain-containing protein</fullName>
    </recommendedName>
</protein>
<dbReference type="InterPro" id="IPR009072">
    <property type="entry name" value="Histone-fold"/>
</dbReference>
<dbReference type="GO" id="GO:0000786">
    <property type="term" value="C:nucleosome"/>
    <property type="evidence" value="ECO:0007669"/>
    <property type="project" value="InterPro"/>
</dbReference>
<feature type="domain" description="DUF7645" evidence="3">
    <location>
        <begin position="246"/>
        <end position="283"/>
    </location>
</feature>
<accession>A0A4Y7JRX4</accession>
<evidence type="ECO:0000313" key="4">
    <source>
        <dbReference type="EMBL" id="RZC63844.1"/>
    </source>
</evidence>
<dbReference type="SMART" id="SM00427">
    <property type="entry name" value="H2B"/>
    <property type="match status" value="1"/>
</dbReference>
<organism evidence="4 5">
    <name type="scientific">Papaver somniferum</name>
    <name type="common">Opium poppy</name>
    <dbReference type="NCBI Taxonomy" id="3469"/>
    <lineage>
        <taxon>Eukaryota</taxon>
        <taxon>Viridiplantae</taxon>
        <taxon>Streptophyta</taxon>
        <taxon>Embryophyta</taxon>
        <taxon>Tracheophyta</taxon>
        <taxon>Spermatophyta</taxon>
        <taxon>Magnoliopsida</taxon>
        <taxon>Ranunculales</taxon>
        <taxon>Papaveraceae</taxon>
        <taxon>Papaveroideae</taxon>
        <taxon>Papaver</taxon>
    </lineage>
</organism>
<evidence type="ECO:0000256" key="1">
    <source>
        <dbReference type="ARBA" id="ARBA00006846"/>
    </source>
</evidence>
<dbReference type="Proteomes" id="UP000316621">
    <property type="component" value="Chromosome 5"/>
</dbReference>
<name>A0A4Y7JRX4_PAPSO</name>
<gene>
    <name evidence="4" type="ORF">C5167_025589</name>
</gene>
<evidence type="ECO:0000256" key="2">
    <source>
        <dbReference type="SAM" id="MobiDB-lite"/>
    </source>
</evidence>
<proteinExistence type="inferred from homology"/>
<keyword evidence="5" id="KW-1185">Reference proteome</keyword>
<dbReference type="EMBL" id="CM010719">
    <property type="protein sequence ID" value="RZC63844.1"/>
    <property type="molecule type" value="Genomic_DNA"/>
</dbReference>
<evidence type="ECO:0000313" key="5">
    <source>
        <dbReference type="Proteomes" id="UP000316621"/>
    </source>
</evidence>
<comment type="similarity">
    <text evidence="1">Belongs to the histone H2B family.</text>
</comment>
<evidence type="ECO:0000259" key="3">
    <source>
        <dbReference type="Pfam" id="PF24655"/>
    </source>
</evidence>
<dbReference type="Pfam" id="PF24655">
    <property type="entry name" value="DUF7645"/>
    <property type="match status" value="1"/>
</dbReference>
<dbReference type="SUPFAM" id="SSF47113">
    <property type="entry name" value="Histone-fold"/>
    <property type="match status" value="1"/>
</dbReference>
<dbReference type="GO" id="GO:0030527">
    <property type="term" value="F:structural constituent of chromatin"/>
    <property type="evidence" value="ECO:0007669"/>
    <property type="project" value="InterPro"/>
</dbReference>
<feature type="compositionally biased region" description="Basic and acidic residues" evidence="2">
    <location>
        <begin position="1"/>
        <end position="21"/>
    </location>
</feature>
<dbReference type="PANTHER" id="PTHR23428">
    <property type="entry name" value="HISTONE H2B"/>
    <property type="match status" value="1"/>
</dbReference>
<dbReference type="GO" id="GO:0046982">
    <property type="term" value="F:protein heterodimerization activity"/>
    <property type="evidence" value="ECO:0007669"/>
    <property type="project" value="InterPro"/>
</dbReference>